<evidence type="ECO:0000313" key="3">
    <source>
        <dbReference type="Proteomes" id="UP001245683"/>
    </source>
</evidence>
<keyword evidence="1" id="KW-0812">Transmembrane</keyword>
<comment type="caution">
    <text evidence="2">The sequence shown here is derived from an EMBL/GenBank/DDBJ whole genome shotgun (WGS) entry which is preliminary data.</text>
</comment>
<gene>
    <name evidence="2" type="ORF">RBI02_04920</name>
</gene>
<keyword evidence="1" id="KW-0472">Membrane</keyword>
<feature type="transmembrane region" description="Helical" evidence="1">
    <location>
        <begin position="37"/>
        <end position="54"/>
    </location>
</feature>
<protein>
    <submittedName>
        <fullName evidence="2">Uncharacterized protein</fullName>
    </submittedName>
</protein>
<dbReference type="AlphaFoldDB" id="A0AAE4NT66"/>
<organism evidence="2 3">
    <name type="scientific">Thermococcus waiotapuensis</name>
    <dbReference type="NCBI Taxonomy" id="90909"/>
    <lineage>
        <taxon>Archaea</taxon>
        <taxon>Methanobacteriati</taxon>
        <taxon>Methanobacteriota</taxon>
        <taxon>Thermococci</taxon>
        <taxon>Thermococcales</taxon>
        <taxon>Thermococcaceae</taxon>
        <taxon>Thermococcus</taxon>
    </lineage>
</organism>
<accession>A0AAE4NT66</accession>
<reference evidence="2 3" key="1">
    <citation type="submission" date="2023-08" db="EMBL/GenBank/DDBJ databases">
        <title>Draft genome sequence of Thermococcus waiotapuensis WT1T, a thermophilic sulphur-dependent archaeon from order Thermococcales.</title>
        <authorList>
            <person name="Manners S.H."/>
            <person name="Carere C.R."/>
            <person name="Dhami M.K."/>
            <person name="Dobson R.C.J."/>
            <person name="Stott M.B."/>
        </authorList>
    </citation>
    <scope>NUCLEOTIDE SEQUENCE [LARGE SCALE GENOMIC DNA]</scope>
    <source>
        <strain evidence="2 3">WT1</strain>
    </source>
</reference>
<sequence>MPMAVNAETGAEVLYGLAAIALTLLFVLLAFLLHNVVWIVVGMLFSLGFILYEAEVHGKGFFAKPKSKS</sequence>
<evidence type="ECO:0000256" key="1">
    <source>
        <dbReference type="SAM" id="Phobius"/>
    </source>
</evidence>
<evidence type="ECO:0000313" key="2">
    <source>
        <dbReference type="EMBL" id="MDV3103888.1"/>
    </source>
</evidence>
<keyword evidence="1" id="KW-1133">Transmembrane helix</keyword>
<proteinExistence type="predicted"/>
<dbReference type="RefSeq" id="WP_315342172.1">
    <property type="nucleotide sequence ID" value="NZ_JAVDZE010000002.1"/>
</dbReference>
<feature type="transmembrane region" description="Helical" evidence="1">
    <location>
        <begin position="12"/>
        <end position="31"/>
    </location>
</feature>
<dbReference type="Proteomes" id="UP001245683">
    <property type="component" value="Unassembled WGS sequence"/>
</dbReference>
<keyword evidence="3" id="KW-1185">Reference proteome</keyword>
<name>A0AAE4NT66_9EURY</name>
<dbReference type="EMBL" id="JAVDZE010000002">
    <property type="protein sequence ID" value="MDV3103888.1"/>
    <property type="molecule type" value="Genomic_DNA"/>
</dbReference>